<evidence type="ECO:0000313" key="1">
    <source>
        <dbReference type="EMBL" id="KAJ2845328.1"/>
    </source>
</evidence>
<reference evidence="1" key="1">
    <citation type="submission" date="2022-07" db="EMBL/GenBank/DDBJ databases">
        <title>Phylogenomic reconstructions and comparative analyses of Kickxellomycotina fungi.</title>
        <authorList>
            <person name="Reynolds N.K."/>
            <person name="Stajich J.E."/>
            <person name="Barry K."/>
            <person name="Grigoriev I.V."/>
            <person name="Crous P."/>
            <person name="Smith M.E."/>
        </authorList>
    </citation>
    <scope>NUCLEOTIDE SEQUENCE</scope>
    <source>
        <strain evidence="1">NRRL 1566</strain>
    </source>
</reference>
<dbReference type="OrthoDB" id="3251871at2759"/>
<organism evidence="1 2">
    <name type="scientific">Coemansia brasiliensis</name>
    <dbReference type="NCBI Taxonomy" id="2650707"/>
    <lineage>
        <taxon>Eukaryota</taxon>
        <taxon>Fungi</taxon>
        <taxon>Fungi incertae sedis</taxon>
        <taxon>Zoopagomycota</taxon>
        <taxon>Kickxellomycotina</taxon>
        <taxon>Kickxellomycetes</taxon>
        <taxon>Kickxellales</taxon>
        <taxon>Kickxellaceae</taxon>
        <taxon>Coemansia</taxon>
    </lineage>
</organism>
<feature type="non-terminal residue" evidence="1">
    <location>
        <position position="1"/>
    </location>
</feature>
<comment type="caution">
    <text evidence="1">The sequence shown here is derived from an EMBL/GenBank/DDBJ whole genome shotgun (WGS) entry which is preliminary data.</text>
</comment>
<sequence>LGEKGETSAWTDLEQASKQAKGKQANEIRWSTVRLLGYVQLPLVTLVWEIASAINHVSWLYGLQTVMASTQGILCLVLLLVHPAFDPVWHQNINRIKKPQAPEQLCLSFVEYDKSTIHLSPYHSRTNSMDI</sequence>
<keyword evidence="2" id="KW-1185">Reference proteome</keyword>
<dbReference type="Proteomes" id="UP001139887">
    <property type="component" value="Unassembled WGS sequence"/>
</dbReference>
<evidence type="ECO:0000313" key="2">
    <source>
        <dbReference type="Proteomes" id="UP001139887"/>
    </source>
</evidence>
<name>A0A9W8I8Z7_9FUNG</name>
<dbReference type="AlphaFoldDB" id="A0A9W8I8Z7"/>
<proteinExistence type="predicted"/>
<protein>
    <submittedName>
        <fullName evidence="1">Uncharacterized protein</fullName>
    </submittedName>
</protein>
<gene>
    <name evidence="1" type="ORF">IWW36_004825</name>
</gene>
<dbReference type="EMBL" id="JANBUW010000829">
    <property type="protein sequence ID" value="KAJ2845328.1"/>
    <property type="molecule type" value="Genomic_DNA"/>
</dbReference>
<accession>A0A9W8I8Z7</accession>